<evidence type="ECO:0000313" key="1">
    <source>
        <dbReference type="EMBL" id="RJT84737.1"/>
    </source>
</evidence>
<name>A0A3A5MDR0_9MICO</name>
<reference evidence="1 2" key="1">
    <citation type="submission" date="2018-09" db="EMBL/GenBank/DDBJ databases">
        <title>Novel species of Cryobacterium.</title>
        <authorList>
            <person name="Liu Q."/>
            <person name="Xin Y.-H."/>
        </authorList>
    </citation>
    <scope>NUCLEOTIDE SEQUENCE [LARGE SCALE GENOMIC DNA]</scope>
    <source>
        <strain evidence="1 2">Hh39</strain>
    </source>
</reference>
<protein>
    <recommendedName>
        <fullName evidence="3">ESX secretion-associated protein EspG</fullName>
    </recommendedName>
</protein>
<evidence type="ECO:0000313" key="2">
    <source>
        <dbReference type="Proteomes" id="UP000272015"/>
    </source>
</evidence>
<accession>A0A3A5MDR0</accession>
<dbReference type="RefSeq" id="WP_119976731.1">
    <property type="nucleotide sequence ID" value="NZ_JBHSQA010000002.1"/>
</dbReference>
<comment type="caution">
    <text evidence="1">The sequence shown here is derived from an EMBL/GenBank/DDBJ whole genome shotgun (WGS) entry which is preliminary data.</text>
</comment>
<evidence type="ECO:0008006" key="3">
    <source>
        <dbReference type="Google" id="ProtNLM"/>
    </source>
</evidence>
<proteinExistence type="predicted"/>
<sequence length="302" mass="31628">MSDDDSRVDLTVAELRLIRDHIPGLLLPDFLPPAATETAAAAASGQALDRLRAAGLVTAAATLAEPDWTDAVMPALRVPLALQMAGDFVFQVSAFTPAERTDHASTVTRGACSGLTVITPRLSATDAAARAVVALTPVDRLWTSLCELVPGELVPGAVANPAAEASAAPSPVPSVAIGLVESRALIAAMRAHDRSVIDALATELHVERPARQLLEDLSGSLDTGFRVKAFTATGCVYSHDWFLGPRGWITVRLSVSGAAADISATDVVDGGTVRLTRARREDIRVDLLGIVATLVRDTYAAR</sequence>
<dbReference type="OrthoDB" id="5014277at2"/>
<dbReference type="Proteomes" id="UP000272015">
    <property type="component" value="Unassembled WGS sequence"/>
</dbReference>
<gene>
    <name evidence="1" type="ORF">D6T64_21570</name>
</gene>
<keyword evidence="2" id="KW-1185">Reference proteome</keyword>
<organism evidence="1 2">
    <name type="scientific">Cryobacterium melibiosiphilum</name>
    <dbReference type="NCBI Taxonomy" id="995039"/>
    <lineage>
        <taxon>Bacteria</taxon>
        <taxon>Bacillati</taxon>
        <taxon>Actinomycetota</taxon>
        <taxon>Actinomycetes</taxon>
        <taxon>Micrococcales</taxon>
        <taxon>Microbacteriaceae</taxon>
        <taxon>Cryobacterium</taxon>
    </lineage>
</organism>
<dbReference type="AlphaFoldDB" id="A0A3A5MDR0"/>
<dbReference type="EMBL" id="QZVS01000097">
    <property type="protein sequence ID" value="RJT84737.1"/>
    <property type="molecule type" value="Genomic_DNA"/>
</dbReference>